<feature type="compositionally biased region" description="Polar residues" evidence="1">
    <location>
        <begin position="102"/>
        <end position="114"/>
    </location>
</feature>
<keyword evidence="6" id="KW-1185">Reference proteome</keyword>
<organism evidence="4 6">
    <name type="scientific">Rubrobacter radiotolerans</name>
    <name type="common">Arthrobacter radiotolerans</name>
    <dbReference type="NCBI Taxonomy" id="42256"/>
    <lineage>
        <taxon>Bacteria</taxon>
        <taxon>Bacillati</taxon>
        <taxon>Actinomycetota</taxon>
        <taxon>Rubrobacteria</taxon>
        <taxon>Rubrobacterales</taxon>
        <taxon>Rubrobacteraceae</taxon>
        <taxon>Rubrobacter</taxon>
    </lineage>
</organism>
<dbReference type="EMBL" id="JAWXXX010000004">
    <property type="protein sequence ID" value="MDX5895617.1"/>
    <property type="molecule type" value="Genomic_DNA"/>
</dbReference>
<keyword evidence="2" id="KW-0472">Membrane</keyword>
<feature type="compositionally biased region" description="Low complexity" evidence="1">
    <location>
        <begin position="116"/>
        <end position="126"/>
    </location>
</feature>
<proteinExistence type="predicted"/>
<feature type="transmembrane region" description="Helical" evidence="2">
    <location>
        <begin position="163"/>
        <end position="185"/>
    </location>
</feature>
<evidence type="ECO:0008006" key="7">
    <source>
        <dbReference type="Google" id="ProtNLM"/>
    </source>
</evidence>
<keyword evidence="4" id="KW-0614">Plasmid</keyword>
<dbReference type="KEGG" id="rrd:RradSPS_3128"/>
<accession>A0A023X874</accession>
<feature type="compositionally biased region" description="Polar residues" evidence="1">
    <location>
        <begin position="146"/>
        <end position="156"/>
    </location>
</feature>
<reference evidence="5" key="2">
    <citation type="submission" date="2023-11" db="EMBL/GenBank/DDBJ databases">
        <title>MicrobeMod: A computational toolkit for identifying prokaryotic methylation and restriction-modification with nanopore sequencing.</title>
        <authorList>
            <person name="Crits-Christoph A."/>
            <person name="Kang S.C."/>
            <person name="Lee H."/>
            <person name="Ostrov N."/>
        </authorList>
    </citation>
    <scope>NUCLEOTIDE SEQUENCE</scope>
    <source>
        <strain evidence="5">ATCC 51242</strain>
    </source>
</reference>
<reference evidence="4 6" key="1">
    <citation type="submission" date="2014-03" db="EMBL/GenBank/DDBJ databases">
        <title>Complete genome sequence of the Radio-Resistant Rubrobacter radiotolerans RSPS-4.</title>
        <authorList>
            <person name="Egas C.C."/>
            <person name="Barroso C.C."/>
            <person name="Froufe H.J.C."/>
            <person name="Pacheco J.J."/>
            <person name="Albuquerque L.L."/>
            <person name="da Costa M.M.S."/>
        </authorList>
    </citation>
    <scope>NUCLEOTIDE SEQUENCE [LARGE SCALE GENOMIC DNA]</scope>
    <source>
        <strain evidence="4 6">RSPS-4</strain>
        <plasmid evidence="4 6">3</plasmid>
    </source>
</reference>
<feature type="signal peptide" evidence="3">
    <location>
        <begin position="1"/>
        <end position="39"/>
    </location>
</feature>
<evidence type="ECO:0000256" key="2">
    <source>
        <dbReference type="SAM" id="Phobius"/>
    </source>
</evidence>
<evidence type="ECO:0000256" key="1">
    <source>
        <dbReference type="SAM" id="MobiDB-lite"/>
    </source>
</evidence>
<sequence length="192" mass="18699">MKKSRSQARNTSTGLVEARALLACAAVLTGLLVAVPAQAQNDDLLEDFTGDCTLNPEDLAEGPAPGQYQYNPEYCLEAEGPQDGSPAGGGGETVAGAGSQGVPSQGSWTPAGSTTGSGAPPVASGGSADGGDKASGISGVAPASGDSGTPRASETLSVLPDTGGFRVGLLLGVGGGLISLAGFALRRVLARS</sequence>
<dbReference type="Proteomes" id="UP001281130">
    <property type="component" value="Unassembled WGS sequence"/>
</dbReference>
<evidence type="ECO:0000256" key="3">
    <source>
        <dbReference type="SAM" id="SignalP"/>
    </source>
</evidence>
<dbReference type="AlphaFoldDB" id="A0A023X874"/>
<keyword evidence="2" id="KW-1133">Transmembrane helix</keyword>
<dbReference type="OrthoDB" id="8820725at2"/>
<gene>
    <name evidence="4" type="ORF">RradSPS_3128</name>
    <name evidence="5" type="ORF">SIL72_16425</name>
</gene>
<protein>
    <recommendedName>
        <fullName evidence="7">Gram-positive cocci surface proteins LPxTG domain-containing protein</fullName>
    </recommendedName>
</protein>
<name>A0A023X874_RUBRA</name>
<evidence type="ECO:0000313" key="6">
    <source>
        <dbReference type="Proteomes" id="UP000025229"/>
    </source>
</evidence>
<keyword evidence="2" id="KW-0812">Transmembrane</keyword>
<feature type="chain" id="PRO_5001527453" description="Gram-positive cocci surface proteins LPxTG domain-containing protein" evidence="3">
    <location>
        <begin position="40"/>
        <end position="192"/>
    </location>
</feature>
<dbReference type="HOGENOM" id="CLU_1414256_0_0_11"/>
<feature type="region of interest" description="Disordered" evidence="1">
    <location>
        <begin position="76"/>
        <end position="159"/>
    </location>
</feature>
<keyword evidence="3" id="KW-0732">Signal</keyword>
<dbReference type="Proteomes" id="UP000025229">
    <property type="component" value="Plasmid 3"/>
</dbReference>
<dbReference type="RefSeq" id="WP_143533736.1">
    <property type="nucleotide sequence ID" value="NZ_CP007517.1"/>
</dbReference>
<dbReference type="EMBL" id="CP007517">
    <property type="protein sequence ID" value="AHY48411.1"/>
    <property type="molecule type" value="Genomic_DNA"/>
</dbReference>
<evidence type="ECO:0000313" key="5">
    <source>
        <dbReference type="EMBL" id="MDX5895617.1"/>
    </source>
</evidence>
<evidence type="ECO:0000313" key="4">
    <source>
        <dbReference type="EMBL" id="AHY48411.1"/>
    </source>
</evidence>
<geneLocation type="plasmid" evidence="4">
    <name>3</name>
</geneLocation>